<keyword evidence="9" id="KW-0472">Membrane</keyword>
<keyword evidence="11" id="KW-0256">Endoplasmic reticulum</keyword>
<comment type="catalytic activity">
    <reaction evidence="1 11">
        <text>S-ubiquitinyl-[E2 ubiquitin-conjugating enzyme]-L-cysteine + [acceptor protein]-L-lysine = [E2 ubiquitin-conjugating enzyme]-L-cysteine + N(6)-ubiquitinyl-[acceptor protein]-L-lysine.</text>
        <dbReference type="EC" id="2.3.2.27"/>
    </reaction>
</comment>
<keyword evidence="4 11" id="KW-0808">Transferase</keyword>
<dbReference type="GO" id="GO:0016567">
    <property type="term" value="P:protein ubiquitination"/>
    <property type="evidence" value="ECO:0007669"/>
    <property type="project" value="UniProtKB-UniPathway"/>
</dbReference>
<evidence type="ECO:0000256" key="11">
    <source>
        <dbReference type="RuleBase" id="RU369090"/>
    </source>
</evidence>
<dbReference type="Gene3D" id="3.30.40.10">
    <property type="entry name" value="Zinc/RING finger domain, C3HC4 (zinc finger)"/>
    <property type="match status" value="1"/>
</dbReference>
<dbReference type="EC" id="2.3.2.27" evidence="11"/>
<organism evidence="13 14">
    <name type="scientific">Arabis nemorensis</name>
    <dbReference type="NCBI Taxonomy" id="586526"/>
    <lineage>
        <taxon>Eukaryota</taxon>
        <taxon>Viridiplantae</taxon>
        <taxon>Streptophyta</taxon>
        <taxon>Embryophyta</taxon>
        <taxon>Tracheophyta</taxon>
        <taxon>Spermatophyta</taxon>
        <taxon>Magnoliopsida</taxon>
        <taxon>eudicotyledons</taxon>
        <taxon>Gunneridae</taxon>
        <taxon>Pentapetalae</taxon>
        <taxon>rosids</taxon>
        <taxon>malvids</taxon>
        <taxon>Brassicales</taxon>
        <taxon>Brassicaceae</taxon>
        <taxon>Arabideae</taxon>
        <taxon>Arabis</taxon>
    </lineage>
</organism>
<sequence length="143" mass="15728">MSSAISNGNEEDVSNNVFGCNICLELPKEPIVTLCGHLFCWPCLYKWIHFHSQSNHCPVCKSLVKEDSLVPLYGMGKPCSDPRTRKPVHGVTVPNRPSATRVETVAPCPSPRHGQRQHRSSFYGGYSGFASIPSGSRFGNILL</sequence>
<gene>
    <name evidence="13" type="ORF">ANE_LOCUS5761</name>
</gene>
<evidence type="ECO:0000256" key="5">
    <source>
        <dbReference type="ARBA" id="ARBA00022723"/>
    </source>
</evidence>
<dbReference type="SMART" id="SM00184">
    <property type="entry name" value="RING"/>
    <property type="match status" value="1"/>
</dbReference>
<dbReference type="EMBL" id="CABITT030000002">
    <property type="protein sequence ID" value="VVA95316.1"/>
    <property type="molecule type" value="Genomic_DNA"/>
</dbReference>
<dbReference type="AlphaFoldDB" id="A0A565B0X7"/>
<dbReference type="InterPro" id="IPR018957">
    <property type="entry name" value="Znf_C3HC4_RING-type"/>
</dbReference>
<evidence type="ECO:0000256" key="3">
    <source>
        <dbReference type="ARBA" id="ARBA00004906"/>
    </source>
</evidence>
<dbReference type="Proteomes" id="UP000489600">
    <property type="component" value="Unassembled WGS sequence"/>
</dbReference>
<comment type="function">
    <text evidence="11">E3 ubiquitin-protein ligase.</text>
</comment>
<comment type="pathway">
    <text evidence="3 11">Protein modification; protein ubiquitination.</text>
</comment>
<dbReference type="PROSITE" id="PS00518">
    <property type="entry name" value="ZF_RING_1"/>
    <property type="match status" value="1"/>
</dbReference>
<dbReference type="InterPro" id="IPR045103">
    <property type="entry name" value="RNF5/RNF185-like"/>
</dbReference>
<evidence type="ECO:0000313" key="13">
    <source>
        <dbReference type="EMBL" id="VVA95316.1"/>
    </source>
</evidence>
<protein>
    <recommendedName>
        <fullName evidence="11">E3 ubiquitin-protein ligase RMA</fullName>
        <ecNumber evidence="11">2.3.2.27</ecNumber>
    </recommendedName>
    <alternativeName>
        <fullName evidence="11">Protein RING membrane-anchor</fullName>
    </alternativeName>
    <alternativeName>
        <fullName evidence="11">RING-type E3 ubiquitin transferase RMA</fullName>
    </alternativeName>
</protein>
<keyword evidence="7 11" id="KW-0833">Ubl conjugation pathway</keyword>
<evidence type="ECO:0000259" key="12">
    <source>
        <dbReference type="PROSITE" id="PS50089"/>
    </source>
</evidence>
<keyword evidence="14" id="KW-1185">Reference proteome</keyword>
<dbReference type="PROSITE" id="PS50089">
    <property type="entry name" value="ZF_RING_2"/>
    <property type="match status" value="1"/>
</dbReference>
<dbReference type="GO" id="GO:0061630">
    <property type="term" value="F:ubiquitin protein ligase activity"/>
    <property type="evidence" value="ECO:0007669"/>
    <property type="project" value="UniProtKB-UniRule"/>
</dbReference>
<dbReference type="GO" id="GO:0008270">
    <property type="term" value="F:zinc ion binding"/>
    <property type="evidence" value="ECO:0007669"/>
    <property type="project" value="UniProtKB-KW"/>
</dbReference>
<dbReference type="PANTHER" id="PTHR12313">
    <property type="entry name" value="E3 UBIQUITIN-PROTEIN LIGASE RNF5-RELATED"/>
    <property type="match status" value="1"/>
</dbReference>
<dbReference type="OrthoDB" id="6270329at2759"/>
<evidence type="ECO:0000256" key="6">
    <source>
        <dbReference type="ARBA" id="ARBA00022771"/>
    </source>
</evidence>
<dbReference type="InterPro" id="IPR017907">
    <property type="entry name" value="Znf_RING_CS"/>
</dbReference>
<name>A0A565B0X7_9BRAS</name>
<comment type="caution">
    <text evidence="13">The sequence shown here is derived from an EMBL/GenBank/DDBJ whole genome shotgun (WGS) entry which is preliminary data.</text>
</comment>
<evidence type="ECO:0000256" key="2">
    <source>
        <dbReference type="ARBA" id="ARBA00004308"/>
    </source>
</evidence>
<dbReference type="SUPFAM" id="SSF57850">
    <property type="entry name" value="RING/U-box"/>
    <property type="match status" value="1"/>
</dbReference>
<evidence type="ECO:0000256" key="9">
    <source>
        <dbReference type="ARBA" id="ARBA00023136"/>
    </source>
</evidence>
<dbReference type="InterPro" id="IPR001841">
    <property type="entry name" value="Znf_RING"/>
</dbReference>
<evidence type="ECO:0000256" key="4">
    <source>
        <dbReference type="ARBA" id="ARBA00022679"/>
    </source>
</evidence>
<dbReference type="InterPro" id="IPR013083">
    <property type="entry name" value="Znf_RING/FYVE/PHD"/>
</dbReference>
<evidence type="ECO:0000256" key="1">
    <source>
        <dbReference type="ARBA" id="ARBA00000900"/>
    </source>
</evidence>
<comment type="domain">
    <text evidence="11">The RING-type zinc finger domain is responsible for E3 ligase activity.</text>
</comment>
<dbReference type="Pfam" id="PF00097">
    <property type="entry name" value="zf-C3HC4"/>
    <property type="match status" value="1"/>
</dbReference>
<evidence type="ECO:0000256" key="7">
    <source>
        <dbReference type="ARBA" id="ARBA00022786"/>
    </source>
</evidence>
<keyword evidence="6 10" id="KW-0863">Zinc-finger</keyword>
<keyword evidence="5 11" id="KW-0479">Metal-binding</keyword>
<accession>A0A565B0X7</accession>
<dbReference type="GO" id="GO:0005789">
    <property type="term" value="C:endoplasmic reticulum membrane"/>
    <property type="evidence" value="ECO:0007669"/>
    <property type="project" value="UniProtKB-SubCell"/>
</dbReference>
<evidence type="ECO:0000256" key="8">
    <source>
        <dbReference type="ARBA" id="ARBA00022833"/>
    </source>
</evidence>
<dbReference type="UniPathway" id="UPA00143"/>
<keyword evidence="8 11" id="KW-0862">Zinc</keyword>
<comment type="subcellular location">
    <subcellularLocation>
        <location evidence="2">Endomembrane system</location>
    </subcellularLocation>
    <subcellularLocation>
        <location evidence="11">Endoplasmic reticulum membrane</location>
        <topology evidence="11">Single-pass type IV membrane protein</topology>
    </subcellularLocation>
</comment>
<proteinExistence type="predicted"/>
<reference evidence="13" key="1">
    <citation type="submission" date="2019-07" db="EMBL/GenBank/DDBJ databases">
        <authorList>
            <person name="Dittberner H."/>
        </authorList>
    </citation>
    <scope>NUCLEOTIDE SEQUENCE [LARGE SCALE GENOMIC DNA]</scope>
</reference>
<feature type="domain" description="RING-type" evidence="12">
    <location>
        <begin position="20"/>
        <end position="61"/>
    </location>
</feature>
<dbReference type="GO" id="GO:0006511">
    <property type="term" value="P:ubiquitin-dependent protein catabolic process"/>
    <property type="evidence" value="ECO:0007669"/>
    <property type="project" value="UniProtKB-UniRule"/>
</dbReference>
<evidence type="ECO:0000313" key="14">
    <source>
        <dbReference type="Proteomes" id="UP000489600"/>
    </source>
</evidence>
<evidence type="ECO:0000256" key="10">
    <source>
        <dbReference type="PROSITE-ProRule" id="PRU00175"/>
    </source>
</evidence>